<accession>A0A1N7SRR8</accession>
<sequence length="215" mass="24001">MTKHYPECGRIRTNFFMPAHAILGYADGIVNDPTAAERRLRYIDFSQKLHAVLGPTLGSKYRLLEGLTVLTSVGLAGPAVHVDCLAITDIGVFVISQIDWAGKVDRSIDKDKLQVSTAGAMTEVHPCPLRYTAPVVHYLGAILDDVDCPIESIAVSDNETCEFGLGISTSFIKLSDLHYFFRVKREHYRRSEARFVDIEVMQERLLIGCMRVLKT</sequence>
<dbReference type="AlphaFoldDB" id="A0A1N7SRR8"/>
<organism evidence="1 2">
    <name type="scientific">Paraburkholderia piptadeniae</name>
    <dbReference type="NCBI Taxonomy" id="1701573"/>
    <lineage>
        <taxon>Bacteria</taxon>
        <taxon>Pseudomonadati</taxon>
        <taxon>Pseudomonadota</taxon>
        <taxon>Betaproteobacteria</taxon>
        <taxon>Burkholderiales</taxon>
        <taxon>Burkholderiaceae</taxon>
        <taxon>Paraburkholderia</taxon>
    </lineage>
</organism>
<name>A0A1N7SRR8_9BURK</name>
<dbReference type="EMBL" id="CYGY02000075">
    <property type="protein sequence ID" value="SIT50155.1"/>
    <property type="molecule type" value="Genomic_DNA"/>
</dbReference>
<evidence type="ECO:0000313" key="1">
    <source>
        <dbReference type="EMBL" id="SIT50155.1"/>
    </source>
</evidence>
<reference evidence="1" key="1">
    <citation type="submission" date="2016-12" db="EMBL/GenBank/DDBJ databases">
        <authorList>
            <person name="Moulin L."/>
        </authorList>
    </citation>
    <scope>NUCLEOTIDE SEQUENCE [LARGE SCALE GENOMIC DNA]</scope>
    <source>
        <strain evidence="1">STM 7183</strain>
    </source>
</reference>
<dbReference type="RefSeq" id="WP_143811117.1">
    <property type="nucleotide sequence ID" value="NZ_CYGY02000075.1"/>
</dbReference>
<dbReference type="OrthoDB" id="5782056at2"/>
<dbReference type="Proteomes" id="UP000195569">
    <property type="component" value="Unassembled WGS sequence"/>
</dbReference>
<keyword evidence="2" id="KW-1185">Reference proteome</keyword>
<evidence type="ECO:0000313" key="2">
    <source>
        <dbReference type="Proteomes" id="UP000195569"/>
    </source>
</evidence>
<proteinExistence type="predicted"/>
<comment type="caution">
    <text evidence="1">The sequence shown here is derived from an EMBL/GenBank/DDBJ whole genome shotgun (WGS) entry which is preliminary data.</text>
</comment>
<protein>
    <submittedName>
        <fullName evidence="1">Uncharacterized protein</fullName>
    </submittedName>
</protein>
<gene>
    <name evidence="1" type="ORF">BN2476_750098</name>
</gene>